<dbReference type="EMBL" id="JAMBOP010000001">
    <property type="protein sequence ID" value="MCM3734576.1"/>
    <property type="molecule type" value="Genomic_DNA"/>
</dbReference>
<gene>
    <name evidence="1" type="primary">mnmH</name>
    <name evidence="1" type="ORF">M3215_01655</name>
</gene>
<dbReference type="Proteomes" id="UP001202289">
    <property type="component" value="Unassembled WGS sequence"/>
</dbReference>
<protein>
    <submittedName>
        <fullName evidence="1">tRNA 2-selenouridine(34) synthase MnmH</fullName>
        <ecNumber evidence="1">2.5.1.-</ecNumber>
    </submittedName>
</protein>
<sequence>MFQDITINELLALHDKKELVLVDVRSPSEYKDSTIPGSLNISLFNDEERAEIGTIYKQVSFQAAKERGLEIVSAKLPAFVKEFGQIDAQKAVFCWRGGMRSGTVATVLDLMGIQVYRLQGGIRAYRKWVVETLDHLDIKQEAYVLNGYTGAGKTTILRRLGKDGYPILDLEGMANHRGSVFGQIGLEPHNQKTFESLLVQEVLHLQQAPYMLFEAESKRVGKVMLPDFILERKEQGIQLFIDMPVGERVRHILEDYSPWDHQEECIDAFRKIKRRIHTPVAAKIDNDLQSGNFDSAVQLLLEHYYDPLYEHTAKQYPEERRLTIKVQNVDEATEAIRDMLLIPFK</sequence>
<organism evidence="1 2">
    <name type="scientific">Bacillus cytotoxicus</name>
    <dbReference type="NCBI Taxonomy" id="580165"/>
    <lineage>
        <taxon>Bacteria</taxon>
        <taxon>Bacillati</taxon>
        <taxon>Bacillota</taxon>
        <taxon>Bacilli</taxon>
        <taxon>Bacillales</taxon>
        <taxon>Bacillaceae</taxon>
        <taxon>Bacillus</taxon>
        <taxon>Bacillus cereus group</taxon>
    </lineage>
</organism>
<accession>A0ACC6A0Z8</accession>
<keyword evidence="1" id="KW-0808">Transferase</keyword>
<name>A0ACC6A0Z8_9BACI</name>
<keyword evidence="2" id="KW-1185">Reference proteome</keyword>
<evidence type="ECO:0000313" key="2">
    <source>
        <dbReference type="Proteomes" id="UP001202289"/>
    </source>
</evidence>
<reference evidence="1" key="1">
    <citation type="submission" date="2022-05" db="EMBL/GenBank/DDBJ databases">
        <title>Comparative Genomics of Spacecraft Associated Microbes.</title>
        <authorList>
            <person name="Tran M.T."/>
            <person name="Wright A."/>
            <person name="Seuylemezian A."/>
            <person name="Eisen J."/>
            <person name="Coil D."/>
        </authorList>
    </citation>
    <scope>NUCLEOTIDE SEQUENCE</scope>
    <source>
        <strain evidence="1">FAIRING 10M-2.2</strain>
    </source>
</reference>
<evidence type="ECO:0000313" key="1">
    <source>
        <dbReference type="EMBL" id="MCM3734576.1"/>
    </source>
</evidence>
<comment type="caution">
    <text evidence="1">The sequence shown here is derived from an EMBL/GenBank/DDBJ whole genome shotgun (WGS) entry which is preliminary data.</text>
</comment>
<proteinExistence type="predicted"/>
<dbReference type="EC" id="2.5.1.-" evidence="1"/>